<accession>A0A9P9FTV1</accession>
<comment type="caution">
    <text evidence="2">The sequence shown here is derived from an EMBL/GenBank/DDBJ whole genome shotgun (WGS) entry which is preliminary data.</text>
</comment>
<organism evidence="2 3">
    <name type="scientific">Dactylonectria macrodidyma</name>
    <dbReference type="NCBI Taxonomy" id="307937"/>
    <lineage>
        <taxon>Eukaryota</taxon>
        <taxon>Fungi</taxon>
        <taxon>Dikarya</taxon>
        <taxon>Ascomycota</taxon>
        <taxon>Pezizomycotina</taxon>
        <taxon>Sordariomycetes</taxon>
        <taxon>Hypocreomycetidae</taxon>
        <taxon>Hypocreales</taxon>
        <taxon>Nectriaceae</taxon>
        <taxon>Dactylonectria</taxon>
    </lineage>
</organism>
<proteinExistence type="predicted"/>
<keyword evidence="3" id="KW-1185">Reference proteome</keyword>
<dbReference type="Proteomes" id="UP000738349">
    <property type="component" value="Unassembled WGS sequence"/>
</dbReference>
<evidence type="ECO:0000259" key="1">
    <source>
        <dbReference type="Pfam" id="PF22939"/>
    </source>
</evidence>
<feature type="domain" description="GPI inositol-deacylase winged helix" evidence="1">
    <location>
        <begin position="40"/>
        <end position="119"/>
    </location>
</feature>
<dbReference type="Pfam" id="PF22939">
    <property type="entry name" value="WHD_GPIID"/>
    <property type="match status" value="1"/>
</dbReference>
<feature type="non-terminal residue" evidence="2">
    <location>
        <position position="1"/>
    </location>
</feature>
<dbReference type="PANTHER" id="PTHR10039:SF15">
    <property type="entry name" value="NACHT DOMAIN-CONTAINING PROTEIN"/>
    <property type="match status" value="1"/>
</dbReference>
<sequence>LVSKRSVKAVRIAISNFPSGSEAIYDAYNDLMERIEDQKQRSTRAWQQVLIRIVRAKRPLTALELQHALAVEFGTSGLDEDNVPQIEDMVSVCAGLVTVDKETSIIRLVHPTAQEYFERTQKQWFADAEADAYITTICLTYLAFDTDTFGSGICATFKDFEERLRANPFYNYAAKN</sequence>
<gene>
    <name evidence="2" type="ORF">EDB81DRAFT_632043</name>
</gene>
<dbReference type="OrthoDB" id="1577640at2759"/>
<dbReference type="EMBL" id="JAGMUV010000001">
    <property type="protein sequence ID" value="KAH7176134.1"/>
    <property type="molecule type" value="Genomic_DNA"/>
</dbReference>
<dbReference type="InterPro" id="IPR054471">
    <property type="entry name" value="GPIID_WHD"/>
</dbReference>
<protein>
    <submittedName>
        <fullName evidence="2">Ankyrin repeat protein</fullName>
    </submittedName>
</protein>
<evidence type="ECO:0000313" key="2">
    <source>
        <dbReference type="EMBL" id="KAH7176134.1"/>
    </source>
</evidence>
<reference evidence="2" key="1">
    <citation type="journal article" date="2021" name="Nat. Commun.">
        <title>Genetic determinants of endophytism in the Arabidopsis root mycobiome.</title>
        <authorList>
            <person name="Mesny F."/>
            <person name="Miyauchi S."/>
            <person name="Thiergart T."/>
            <person name="Pickel B."/>
            <person name="Atanasova L."/>
            <person name="Karlsson M."/>
            <person name="Huettel B."/>
            <person name="Barry K.W."/>
            <person name="Haridas S."/>
            <person name="Chen C."/>
            <person name="Bauer D."/>
            <person name="Andreopoulos W."/>
            <person name="Pangilinan J."/>
            <person name="LaButti K."/>
            <person name="Riley R."/>
            <person name="Lipzen A."/>
            <person name="Clum A."/>
            <person name="Drula E."/>
            <person name="Henrissat B."/>
            <person name="Kohler A."/>
            <person name="Grigoriev I.V."/>
            <person name="Martin F.M."/>
            <person name="Hacquard S."/>
        </authorList>
    </citation>
    <scope>NUCLEOTIDE SEQUENCE</scope>
    <source>
        <strain evidence="2">MPI-CAGE-AT-0147</strain>
    </source>
</reference>
<name>A0A9P9FTV1_9HYPO</name>
<dbReference type="AlphaFoldDB" id="A0A9P9FTV1"/>
<evidence type="ECO:0000313" key="3">
    <source>
        <dbReference type="Proteomes" id="UP000738349"/>
    </source>
</evidence>
<dbReference type="PANTHER" id="PTHR10039">
    <property type="entry name" value="AMELOGENIN"/>
    <property type="match status" value="1"/>
</dbReference>